<keyword evidence="3" id="KW-1185">Reference proteome</keyword>
<feature type="compositionally biased region" description="Basic residues" evidence="1">
    <location>
        <begin position="8"/>
        <end position="17"/>
    </location>
</feature>
<feature type="region of interest" description="Disordered" evidence="1">
    <location>
        <begin position="1"/>
        <end position="47"/>
    </location>
</feature>
<sequence length="47" mass="5366">MGNPAGEKRKKKEKRRAKLEQRLSIGAFAEKTPRVRNRKPKTTESAS</sequence>
<name>A0A6C2YRW1_9BACT</name>
<dbReference type="AlphaFoldDB" id="A0A6C2YRW1"/>
<dbReference type="InParanoid" id="A0A6C2YRW1"/>
<accession>A0A6C2YRW1</accession>
<evidence type="ECO:0000313" key="3">
    <source>
        <dbReference type="Proteomes" id="UP000464378"/>
    </source>
</evidence>
<dbReference type="KEGG" id="tim:GMBLW1_00970"/>
<dbReference type="EMBL" id="LR586016">
    <property type="protein sequence ID" value="VIP03863.1"/>
    <property type="molecule type" value="Genomic_DNA"/>
</dbReference>
<protein>
    <submittedName>
        <fullName evidence="2">Uncharacterized protein</fullName>
    </submittedName>
</protein>
<gene>
    <name evidence="2" type="ORF">GMBLW1_00970</name>
</gene>
<dbReference type="Proteomes" id="UP000464378">
    <property type="component" value="Chromosome"/>
</dbReference>
<evidence type="ECO:0000313" key="2">
    <source>
        <dbReference type="EMBL" id="VIP03863.1"/>
    </source>
</evidence>
<evidence type="ECO:0000256" key="1">
    <source>
        <dbReference type="SAM" id="MobiDB-lite"/>
    </source>
</evidence>
<organism evidence="2">
    <name type="scientific">Tuwongella immobilis</name>
    <dbReference type="NCBI Taxonomy" id="692036"/>
    <lineage>
        <taxon>Bacteria</taxon>
        <taxon>Pseudomonadati</taxon>
        <taxon>Planctomycetota</taxon>
        <taxon>Planctomycetia</taxon>
        <taxon>Gemmatales</taxon>
        <taxon>Gemmataceae</taxon>
        <taxon>Tuwongella</taxon>
    </lineage>
</organism>
<dbReference type="EMBL" id="LR593887">
    <property type="protein sequence ID" value="VTS05093.1"/>
    <property type="molecule type" value="Genomic_DNA"/>
</dbReference>
<proteinExistence type="predicted"/>
<reference evidence="2" key="1">
    <citation type="submission" date="2019-04" db="EMBL/GenBank/DDBJ databases">
        <authorList>
            <consortium name="Science for Life Laboratories"/>
        </authorList>
    </citation>
    <scope>NUCLEOTIDE SEQUENCE</scope>
    <source>
        <strain evidence="2">MBLW1</strain>
    </source>
</reference>
<dbReference type="RefSeq" id="WP_162659014.1">
    <property type="nucleotide sequence ID" value="NZ_LR593887.1"/>
</dbReference>